<dbReference type="EMBL" id="AKFT01000104">
    <property type="protein sequence ID" value="EJF44879.1"/>
    <property type="molecule type" value="Genomic_DNA"/>
</dbReference>
<evidence type="ECO:0000256" key="1">
    <source>
        <dbReference type="SAM" id="MobiDB-lite"/>
    </source>
</evidence>
<accession>J0ND07</accession>
<dbReference type="RefSeq" id="WP_008731345.1">
    <property type="nucleotide sequence ID" value="NZ_AKFT01000104.1"/>
</dbReference>
<dbReference type="PANTHER" id="PTHR42759">
    <property type="entry name" value="MOXR FAMILY PROTEIN"/>
    <property type="match status" value="1"/>
</dbReference>
<feature type="compositionally biased region" description="Acidic residues" evidence="1">
    <location>
        <begin position="17"/>
        <end position="28"/>
    </location>
</feature>
<dbReference type="Pfam" id="PF07728">
    <property type="entry name" value="AAA_5"/>
    <property type="match status" value="1"/>
</dbReference>
<reference evidence="3 4" key="1">
    <citation type="submission" date="2012-05" db="EMBL/GenBank/DDBJ databases">
        <authorList>
            <person name="Harkins D.M."/>
            <person name="Madupu R."/>
            <person name="Durkin A.S."/>
            <person name="Torralba M."/>
            <person name="Methe B."/>
            <person name="Sutton G.G."/>
            <person name="Nelson K.E."/>
        </authorList>
    </citation>
    <scope>NUCLEOTIDE SEQUENCE [LARGE SCALE GENOMIC DNA]</scope>
    <source>
        <strain evidence="3 4">F0489</strain>
    </source>
</reference>
<dbReference type="InterPro" id="IPR050764">
    <property type="entry name" value="CbbQ/NirQ/NorQ/GpvN"/>
</dbReference>
<protein>
    <recommendedName>
        <fullName evidence="2">ATPase dynein-related AAA domain-containing protein</fullName>
    </recommendedName>
</protein>
<dbReference type="OrthoDB" id="9768555at2"/>
<feature type="domain" description="ATPase dynein-related AAA" evidence="2">
    <location>
        <begin position="109"/>
        <end position="249"/>
    </location>
</feature>
<dbReference type="GO" id="GO:0005524">
    <property type="term" value="F:ATP binding"/>
    <property type="evidence" value="ECO:0007669"/>
    <property type="project" value="InterPro"/>
</dbReference>
<feature type="compositionally biased region" description="Low complexity" evidence="1">
    <location>
        <begin position="1"/>
        <end position="16"/>
    </location>
</feature>
<dbReference type="PATRIC" id="fig|1125718.3.peg.1337"/>
<dbReference type="Gene3D" id="3.40.50.300">
    <property type="entry name" value="P-loop containing nucleotide triphosphate hydrolases"/>
    <property type="match status" value="1"/>
</dbReference>
<dbReference type="SUPFAM" id="SSF52540">
    <property type="entry name" value="P-loop containing nucleoside triphosphate hydrolases"/>
    <property type="match status" value="1"/>
</dbReference>
<keyword evidence="4" id="KW-1185">Reference proteome</keyword>
<name>J0ND07_9ACTO</name>
<evidence type="ECO:0000259" key="2">
    <source>
        <dbReference type="Pfam" id="PF07728"/>
    </source>
</evidence>
<dbReference type="GO" id="GO:0016887">
    <property type="term" value="F:ATP hydrolysis activity"/>
    <property type="evidence" value="ECO:0007669"/>
    <property type="project" value="InterPro"/>
</dbReference>
<evidence type="ECO:0000313" key="3">
    <source>
        <dbReference type="EMBL" id="EJF44879.1"/>
    </source>
</evidence>
<dbReference type="InterPro" id="IPR011704">
    <property type="entry name" value="ATPase_dyneun-rel_AAA"/>
</dbReference>
<feature type="region of interest" description="Disordered" evidence="1">
    <location>
        <begin position="1"/>
        <end position="41"/>
    </location>
</feature>
<sequence length="393" mass="42147">MTARSAASRSAASDAPDAADSEPVEPVESDGSAGELRPPAEERWAHELAALAAADADSGAEIPAGWRLSPRSVRAFIVGDEALGVTRKFYGDDPLVDRAVVTLLGRQGLMLVGEPGTAKSMLSELLSAAISGISTLTIQGSAGTTEDHIRYSWNYALLIAEGPSRRALVPSPVYQAMESGRLVRFEEITRCPPEIQDTLVSVLSEKQLMVPELGDGFRVSASQGFNVIATANLRDRGVHEMSAALKRRFNFETVRPLTDRAFEAELITRALEAELGPQRAPMSPEVLDVLVTAFADLRTGSTASGVPVKRPDAVMSTAEAVNVGVAASMSARYLGDGRVHAADIARQLIGVVLKGEAEDARRMNFYVDSVVRERARTSAHWKDFFSAAQGLWE</sequence>
<gene>
    <name evidence="3" type="ORF">HMPREF1318_1428</name>
</gene>
<dbReference type="Proteomes" id="UP000002941">
    <property type="component" value="Unassembled WGS sequence"/>
</dbReference>
<proteinExistence type="predicted"/>
<dbReference type="AlphaFoldDB" id="J0ND07"/>
<comment type="caution">
    <text evidence="3">The sequence shown here is derived from an EMBL/GenBank/DDBJ whole genome shotgun (WGS) entry which is preliminary data.</text>
</comment>
<dbReference type="eggNOG" id="COG0714">
    <property type="taxonomic scope" value="Bacteria"/>
</dbReference>
<dbReference type="InterPro" id="IPR027417">
    <property type="entry name" value="P-loop_NTPase"/>
</dbReference>
<evidence type="ECO:0000313" key="4">
    <source>
        <dbReference type="Proteomes" id="UP000002941"/>
    </source>
</evidence>
<dbReference type="PANTHER" id="PTHR42759:SF1">
    <property type="entry name" value="MAGNESIUM-CHELATASE SUBUNIT CHLD"/>
    <property type="match status" value="1"/>
</dbReference>
<organism evidence="3 4">
    <name type="scientific">Actinomyces massiliensis F0489</name>
    <dbReference type="NCBI Taxonomy" id="1125718"/>
    <lineage>
        <taxon>Bacteria</taxon>
        <taxon>Bacillati</taxon>
        <taxon>Actinomycetota</taxon>
        <taxon>Actinomycetes</taxon>
        <taxon>Actinomycetales</taxon>
        <taxon>Actinomycetaceae</taxon>
        <taxon>Actinomyces</taxon>
    </lineage>
</organism>